<reference evidence="3" key="1">
    <citation type="journal article" date="2019" name="Int. J. Syst. Evol. Microbiol.">
        <title>The Global Catalogue of Microorganisms (GCM) 10K type strain sequencing project: providing services to taxonomists for standard genome sequencing and annotation.</title>
        <authorList>
            <consortium name="The Broad Institute Genomics Platform"/>
            <consortium name="The Broad Institute Genome Sequencing Center for Infectious Disease"/>
            <person name="Wu L."/>
            <person name="Ma J."/>
        </authorList>
    </citation>
    <scope>NUCLEOTIDE SEQUENCE [LARGE SCALE GENOMIC DNA]</scope>
    <source>
        <strain evidence="3">TISTR 1571</strain>
    </source>
</reference>
<dbReference type="EMBL" id="JBHUMZ010000053">
    <property type="protein sequence ID" value="MFD2640340.1"/>
    <property type="molecule type" value="Genomic_DNA"/>
</dbReference>
<evidence type="ECO:0000256" key="1">
    <source>
        <dbReference type="SAM" id="Phobius"/>
    </source>
</evidence>
<feature type="transmembrane region" description="Helical" evidence="1">
    <location>
        <begin position="6"/>
        <end position="28"/>
    </location>
</feature>
<gene>
    <name evidence="2" type="ORF">ACFSW4_15830</name>
</gene>
<name>A0ABW5QET2_9BACI</name>
<keyword evidence="3" id="KW-1185">Reference proteome</keyword>
<dbReference type="Pfam" id="PF10966">
    <property type="entry name" value="DUF2768"/>
    <property type="match status" value="1"/>
</dbReference>
<sequence length="66" mass="7247">MTDAMFRMYISFGGMGALILSALLILFARHKLKGFFGIVVSILAYLLLIIGSIIIFYIVFSGPTAE</sequence>
<feature type="transmembrane region" description="Helical" evidence="1">
    <location>
        <begin position="35"/>
        <end position="60"/>
    </location>
</feature>
<accession>A0ABW5QET2</accession>
<keyword evidence="1" id="KW-1133">Transmembrane helix</keyword>
<dbReference type="InterPro" id="IPR020076">
    <property type="entry name" value="DUF2768"/>
</dbReference>
<evidence type="ECO:0000313" key="3">
    <source>
        <dbReference type="Proteomes" id="UP001597452"/>
    </source>
</evidence>
<comment type="caution">
    <text evidence="2">The sequence shown here is derived from an EMBL/GenBank/DDBJ whole genome shotgun (WGS) entry which is preliminary data.</text>
</comment>
<dbReference type="RefSeq" id="WP_377330505.1">
    <property type="nucleotide sequence ID" value="NZ_JBHUMZ010000053.1"/>
</dbReference>
<keyword evidence="1" id="KW-0812">Transmembrane</keyword>
<keyword evidence="1" id="KW-0472">Membrane</keyword>
<organism evidence="2 3">
    <name type="scientific">Piscibacillus salipiscarius</name>
    <dbReference type="NCBI Taxonomy" id="299480"/>
    <lineage>
        <taxon>Bacteria</taxon>
        <taxon>Bacillati</taxon>
        <taxon>Bacillota</taxon>
        <taxon>Bacilli</taxon>
        <taxon>Bacillales</taxon>
        <taxon>Bacillaceae</taxon>
        <taxon>Piscibacillus</taxon>
    </lineage>
</organism>
<proteinExistence type="predicted"/>
<protein>
    <submittedName>
        <fullName evidence="2">DUF2768 family protein</fullName>
    </submittedName>
</protein>
<dbReference type="Proteomes" id="UP001597452">
    <property type="component" value="Unassembled WGS sequence"/>
</dbReference>
<evidence type="ECO:0000313" key="2">
    <source>
        <dbReference type="EMBL" id="MFD2640340.1"/>
    </source>
</evidence>